<dbReference type="AlphaFoldDB" id="A0A367YDZ2"/>
<keyword evidence="3" id="KW-1015">Disulfide bond</keyword>
<evidence type="ECO:0000256" key="4">
    <source>
        <dbReference type="ARBA" id="ARBA00037279"/>
    </source>
</evidence>
<accession>A0A367YDZ2</accession>
<evidence type="ECO:0000256" key="1">
    <source>
        <dbReference type="ARBA" id="ARBA00004496"/>
    </source>
</evidence>
<reference evidence="7 8" key="1">
    <citation type="submission" date="2018-06" db="EMBL/GenBank/DDBJ databases">
        <title>Whole genome sequencing of Candida tropicalis (genome annotated by CSBL at Korea University).</title>
        <authorList>
            <person name="Ahn J."/>
        </authorList>
    </citation>
    <scope>NUCLEOTIDE SEQUENCE [LARGE SCALE GENOMIC DNA]</scope>
    <source>
        <strain evidence="7 8">ATCC 20962</strain>
    </source>
</reference>
<dbReference type="PANTHER" id="PTHR21107:SF2">
    <property type="entry name" value="CYTOCHROME C OXIDASE ASSEMBLY PROTEIN COX19"/>
    <property type="match status" value="1"/>
</dbReference>
<dbReference type="PANTHER" id="PTHR21107">
    <property type="entry name" value="CYTOCHROME C OXIDASE ASSEMBLY PROTEIN COX19"/>
    <property type="match status" value="1"/>
</dbReference>
<dbReference type="STRING" id="5486.A0A367YDZ2"/>
<dbReference type="EMBL" id="QLNQ01000023">
    <property type="protein sequence ID" value="RCK63799.1"/>
    <property type="molecule type" value="Genomic_DNA"/>
</dbReference>
<dbReference type="InterPro" id="IPR051383">
    <property type="entry name" value="COX19"/>
</dbReference>
<comment type="subcellular location">
    <subcellularLocation>
        <location evidence="1">Cytoplasm</location>
    </subcellularLocation>
</comment>
<evidence type="ECO:0000256" key="2">
    <source>
        <dbReference type="ARBA" id="ARBA00022490"/>
    </source>
</evidence>
<evidence type="ECO:0000256" key="6">
    <source>
        <dbReference type="SAM" id="MobiDB-lite"/>
    </source>
</evidence>
<protein>
    <submittedName>
        <fullName evidence="7">Cytochrome c oxidase assembly protein COX19</fullName>
    </submittedName>
</protein>
<evidence type="ECO:0000256" key="3">
    <source>
        <dbReference type="ARBA" id="ARBA00023157"/>
    </source>
</evidence>
<dbReference type="GO" id="GO:0033617">
    <property type="term" value="P:mitochondrial respiratory chain complex IV assembly"/>
    <property type="evidence" value="ECO:0007669"/>
    <property type="project" value="TreeGrafter"/>
</dbReference>
<dbReference type="PROSITE" id="PS51808">
    <property type="entry name" value="CHCH"/>
    <property type="match status" value="1"/>
</dbReference>
<proteinExistence type="inferred from homology"/>
<dbReference type="GO" id="GO:0005758">
    <property type="term" value="C:mitochondrial intermembrane space"/>
    <property type="evidence" value="ECO:0007669"/>
    <property type="project" value="TreeGrafter"/>
</dbReference>
<name>A0A367YDZ2_9ASCO</name>
<evidence type="ECO:0000256" key="5">
    <source>
        <dbReference type="ARBA" id="ARBA00038223"/>
    </source>
</evidence>
<dbReference type="Proteomes" id="UP000253472">
    <property type="component" value="Unassembled WGS sequence"/>
</dbReference>
<evidence type="ECO:0000313" key="8">
    <source>
        <dbReference type="Proteomes" id="UP000253472"/>
    </source>
</evidence>
<feature type="region of interest" description="Disordered" evidence="6">
    <location>
        <begin position="1"/>
        <end position="25"/>
    </location>
</feature>
<comment type="function">
    <text evidence="4">Required for the assembly of mitochondrial cytochrome c oxidase.</text>
</comment>
<evidence type="ECO:0000313" key="7">
    <source>
        <dbReference type="EMBL" id="RCK63799.1"/>
    </source>
</evidence>
<comment type="similarity">
    <text evidence="5">Belongs to the COX19 family.</text>
</comment>
<dbReference type="OrthoDB" id="268594at2759"/>
<sequence>MSTGSPAGNFRKWTPTPPERGSFPLDHDGECKSFMESYLKCMKFTENKNAPNCRILAKQYLKCRMDNQLMDKSDWESLGLVNLPGEKHVEIGKKHSLENQPKEKDATVVTSSKE</sequence>
<keyword evidence="2" id="KW-0963">Cytoplasm</keyword>
<organism evidence="7 8">
    <name type="scientific">Candida viswanathii</name>
    <dbReference type="NCBI Taxonomy" id="5486"/>
    <lineage>
        <taxon>Eukaryota</taxon>
        <taxon>Fungi</taxon>
        <taxon>Dikarya</taxon>
        <taxon>Ascomycota</taxon>
        <taxon>Saccharomycotina</taxon>
        <taxon>Pichiomycetes</taxon>
        <taxon>Debaryomycetaceae</taxon>
        <taxon>Candida/Lodderomyces clade</taxon>
        <taxon>Candida</taxon>
    </lineage>
</organism>
<keyword evidence="8" id="KW-1185">Reference proteome</keyword>
<feature type="region of interest" description="Disordered" evidence="6">
    <location>
        <begin position="91"/>
        <end position="114"/>
    </location>
</feature>
<gene>
    <name evidence="7" type="primary">COX19_1</name>
    <name evidence="7" type="ORF">Cantr_10738</name>
</gene>
<comment type="caution">
    <text evidence="7">The sequence shown here is derived from an EMBL/GenBank/DDBJ whole genome shotgun (WGS) entry which is preliminary data.</text>
</comment>